<protein>
    <submittedName>
        <fullName evidence="2">Lipocalin-like domain-containing protein</fullName>
    </submittedName>
</protein>
<organism evidence="2 3">
    <name type="scientific">Cellulophaga fucicola</name>
    <dbReference type="NCBI Taxonomy" id="76595"/>
    <lineage>
        <taxon>Bacteria</taxon>
        <taxon>Pseudomonadati</taxon>
        <taxon>Bacteroidota</taxon>
        <taxon>Flavobacteriia</taxon>
        <taxon>Flavobacteriales</taxon>
        <taxon>Flavobacteriaceae</taxon>
        <taxon>Cellulophaga</taxon>
    </lineage>
</organism>
<feature type="signal peptide" evidence="1">
    <location>
        <begin position="1"/>
        <end position="17"/>
    </location>
</feature>
<keyword evidence="3" id="KW-1185">Reference proteome</keyword>
<gene>
    <name evidence="2" type="ORF">SAMN05660313_02807</name>
</gene>
<proteinExistence type="predicted"/>
<name>A0A1K1QNB8_9FLAO</name>
<reference evidence="3" key="1">
    <citation type="submission" date="2016-11" db="EMBL/GenBank/DDBJ databases">
        <authorList>
            <person name="Varghese N."/>
            <person name="Submissions S."/>
        </authorList>
    </citation>
    <scope>NUCLEOTIDE SEQUENCE [LARGE SCALE GENOMIC DNA]</scope>
    <source>
        <strain evidence="3">DSM 24786</strain>
    </source>
</reference>
<evidence type="ECO:0000313" key="2">
    <source>
        <dbReference type="EMBL" id="SFW61153.1"/>
    </source>
</evidence>
<keyword evidence="1" id="KW-0732">Signal</keyword>
<dbReference type="STRING" id="76595.SAMN05660313_02807"/>
<feature type="chain" id="PRO_5012227776" evidence="1">
    <location>
        <begin position="18"/>
        <end position="158"/>
    </location>
</feature>
<evidence type="ECO:0000256" key="1">
    <source>
        <dbReference type="SAM" id="SignalP"/>
    </source>
</evidence>
<evidence type="ECO:0000313" key="3">
    <source>
        <dbReference type="Proteomes" id="UP000183257"/>
    </source>
</evidence>
<dbReference type="OrthoDB" id="1121756at2"/>
<accession>A0A1K1QNB8</accession>
<sequence>MKQLIVLLFAVSLVSCGASKTVRTSKKVIKGEWTLSNISYSEAGTYNVTLLNDVSKDCFEGSNWSFIPNNNTGKYSINNASCPTGERDFIFTIQEIDETTGLYDFLLKPTDAKGKSQNNVGFRLSLTLLTESNMTWSQTLSVDGKPFTITMNFTKGDW</sequence>
<dbReference type="AlphaFoldDB" id="A0A1K1QNB8"/>
<dbReference type="Proteomes" id="UP000183257">
    <property type="component" value="Unassembled WGS sequence"/>
</dbReference>
<dbReference type="PROSITE" id="PS51257">
    <property type="entry name" value="PROKAR_LIPOPROTEIN"/>
    <property type="match status" value="1"/>
</dbReference>
<dbReference type="EMBL" id="FPIY01000004">
    <property type="protein sequence ID" value="SFW61153.1"/>
    <property type="molecule type" value="Genomic_DNA"/>
</dbReference>
<dbReference type="RefSeq" id="WP_072304430.1">
    <property type="nucleotide sequence ID" value="NZ_FPIY01000004.1"/>
</dbReference>